<name>A0A6J7MXT5_9ZZZZ</name>
<accession>A0A6J7MXT5</accession>
<gene>
    <name evidence="2" type="ORF">UFOPK3957_00651</name>
</gene>
<dbReference type="EMBL" id="CAFBOM010000088">
    <property type="protein sequence ID" value="CAB4984688.1"/>
    <property type="molecule type" value="Genomic_DNA"/>
</dbReference>
<organism evidence="2">
    <name type="scientific">freshwater metagenome</name>
    <dbReference type="NCBI Taxonomy" id="449393"/>
    <lineage>
        <taxon>unclassified sequences</taxon>
        <taxon>metagenomes</taxon>
        <taxon>ecological metagenomes</taxon>
    </lineage>
</organism>
<evidence type="ECO:0000313" key="2">
    <source>
        <dbReference type="EMBL" id="CAB4984688.1"/>
    </source>
</evidence>
<proteinExistence type="predicted"/>
<reference evidence="2" key="1">
    <citation type="submission" date="2020-05" db="EMBL/GenBank/DDBJ databases">
        <authorList>
            <person name="Chiriac C."/>
            <person name="Salcher M."/>
            <person name="Ghai R."/>
            <person name="Kavagutti S V."/>
        </authorList>
    </citation>
    <scope>NUCLEOTIDE SEQUENCE</scope>
</reference>
<feature type="compositionally biased region" description="Polar residues" evidence="1">
    <location>
        <begin position="65"/>
        <end position="74"/>
    </location>
</feature>
<evidence type="ECO:0000256" key="1">
    <source>
        <dbReference type="SAM" id="MobiDB-lite"/>
    </source>
</evidence>
<dbReference type="AlphaFoldDB" id="A0A6J7MXT5"/>
<feature type="region of interest" description="Disordered" evidence="1">
    <location>
        <begin position="59"/>
        <end position="80"/>
    </location>
</feature>
<protein>
    <submittedName>
        <fullName evidence="2">Unannotated protein</fullName>
    </submittedName>
</protein>
<sequence>MRQVWVTWRSRECDLYCVSTHTLRKPALMRFDSTKSTRRYEPPNGTAGFARSAVRGMSRLPSPPASTMASTCGSEVTFEP</sequence>